<organism evidence="2 3">
    <name type="scientific">Echinicola arenosa</name>
    <dbReference type="NCBI Taxonomy" id="2774144"/>
    <lineage>
        <taxon>Bacteria</taxon>
        <taxon>Pseudomonadati</taxon>
        <taxon>Bacteroidota</taxon>
        <taxon>Cytophagia</taxon>
        <taxon>Cytophagales</taxon>
        <taxon>Cyclobacteriaceae</taxon>
        <taxon>Echinicola</taxon>
    </lineage>
</organism>
<evidence type="ECO:0000313" key="2">
    <source>
        <dbReference type="EMBL" id="MBD8488297.1"/>
    </source>
</evidence>
<reference evidence="2 3" key="1">
    <citation type="submission" date="2020-09" db="EMBL/GenBank/DDBJ databases">
        <title>Echinicola sp. CAU 1574 isolated from sand of Sido Beach.</title>
        <authorList>
            <person name="Kim W."/>
        </authorList>
    </citation>
    <scope>NUCLEOTIDE SEQUENCE [LARGE SCALE GENOMIC DNA]</scope>
    <source>
        <strain evidence="2 3">CAU 1574</strain>
    </source>
</reference>
<protein>
    <submittedName>
        <fullName evidence="2">Uncharacterized protein</fullName>
    </submittedName>
</protein>
<keyword evidence="3" id="KW-1185">Reference proteome</keyword>
<name>A0ABR9AIZ9_9BACT</name>
<evidence type="ECO:0000256" key="1">
    <source>
        <dbReference type="SAM" id="SignalP"/>
    </source>
</evidence>
<feature type="signal peptide" evidence="1">
    <location>
        <begin position="1"/>
        <end position="21"/>
    </location>
</feature>
<sequence length="297" mass="33243">MLNKLCLLMFFALGVTFMVKAQIVKEFTVEEKSGFDLVQLNFTSYKGVSQVNKMYSSKAVMIHSHLSKVNILPDFEYNIENRVLHANLNHNNVENESFGKNLSSKLFATSEGDFDHTWEVGLSDSYIYDLNFHFGIGKATVDLSNLKVKRCKIKTATADVALNYMGKSSNPIEMDTMMVKVNMGTVEGVNVAHANADYLIFDVNYGKINLDFDEVSQRKKPCNISTTVGAGSVYIKLPSPQYPYLVKIKSTAMCRTSLPNYLFDMGEKVYASKGYEENASDLITFEIDVSVGSLILK</sequence>
<proteinExistence type="predicted"/>
<keyword evidence="1" id="KW-0732">Signal</keyword>
<gene>
    <name evidence="2" type="ORF">IFO69_06020</name>
</gene>
<evidence type="ECO:0000313" key="3">
    <source>
        <dbReference type="Proteomes" id="UP000647133"/>
    </source>
</evidence>
<accession>A0ABR9AIZ9</accession>
<dbReference type="EMBL" id="JACYTQ010000002">
    <property type="protein sequence ID" value="MBD8488297.1"/>
    <property type="molecule type" value="Genomic_DNA"/>
</dbReference>
<feature type="chain" id="PRO_5045047037" evidence="1">
    <location>
        <begin position="22"/>
        <end position="297"/>
    </location>
</feature>
<dbReference type="Proteomes" id="UP000647133">
    <property type="component" value="Unassembled WGS sequence"/>
</dbReference>
<comment type="caution">
    <text evidence="2">The sequence shown here is derived from an EMBL/GenBank/DDBJ whole genome shotgun (WGS) entry which is preliminary data.</text>
</comment>